<dbReference type="STRING" id="307972.A0A2G8K0Q3"/>
<keyword evidence="1 3" id="KW-0808">Transferase</keyword>
<dbReference type="Proteomes" id="UP000230750">
    <property type="component" value="Unassembled WGS sequence"/>
</dbReference>
<dbReference type="InterPro" id="IPR027417">
    <property type="entry name" value="P-loop_NTPase"/>
</dbReference>
<comment type="caution">
    <text evidence="3">The sequence shown here is derived from an EMBL/GenBank/DDBJ whole genome shotgun (WGS) entry which is preliminary data.</text>
</comment>
<evidence type="ECO:0000313" key="4">
    <source>
        <dbReference type="Proteomes" id="UP000230750"/>
    </source>
</evidence>
<dbReference type="AlphaFoldDB" id="A0A2G8K0Q3"/>
<dbReference type="SUPFAM" id="SSF52540">
    <property type="entry name" value="P-loop containing nucleoside triphosphate hydrolases"/>
    <property type="match status" value="1"/>
</dbReference>
<dbReference type="Gene3D" id="3.40.50.300">
    <property type="entry name" value="P-loop containing nucleotide triphosphate hydrolases"/>
    <property type="match status" value="1"/>
</dbReference>
<evidence type="ECO:0000256" key="2">
    <source>
        <dbReference type="PIRSR" id="PIRSR637359-3"/>
    </source>
</evidence>
<evidence type="ECO:0000256" key="1">
    <source>
        <dbReference type="ARBA" id="ARBA00022679"/>
    </source>
</evidence>
<dbReference type="PANTHER" id="PTHR10605:SF65">
    <property type="entry name" value="GH20068P"/>
    <property type="match status" value="1"/>
</dbReference>
<proteinExistence type="predicted"/>
<protein>
    <submittedName>
        <fullName evidence="3">Putative heparan sulfate glucosamine 3-O-sulfotransferase 1-like</fullName>
    </submittedName>
</protein>
<keyword evidence="4" id="KW-1185">Reference proteome</keyword>
<dbReference type="PANTHER" id="PTHR10605">
    <property type="entry name" value="HEPARAN SULFATE SULFOTRANSFERASE"/>
    <property type="match status" value="1"/>
</dbReference>
<sequence>MKLPVWDSNLRGKREPNIFYKGYRIADSFEKSVLDSLGNIDETNQLIRKGLYLEYVNNILHHISRENLMVIDGELFSSESWTVLNRVEKFLGISHFFTQEMFRKRGSFFCPVIKERPDSDCLKGKGRKKRAVDSKVKRKLQYFYQPLNRQLKETLDQTFSWK</sequence>
<name>A0A2G8K0Q3_STIJA</name>
<feature type="disulfide bond" evidence="2">
    <location>
        <begin position="110"/>
        <end position="121"/>
    </location>
</feature>
<accession>A0A2G8K0Q3</accession>
<dbReference type="InterPro" id="IPR037359">
    <property type="entry name" value="NST/OST"/>
</dbReference>
<dbReference type="EMBL" id="MRZV01001009">
    <property type="protein sequence ID" value="PIK41549.1"/>
    <property type="molecule type" value="Genomic_DNA"/>
</dbReference>
<evidence type="ECO:0000313" key="3">
    <source>
        <dbReference type="EMBL" id="PIK41549.1"/>
    </source>
</evidence>
<gene>
    <name evidence="3" type="ORF">BSL78_21600</name>
</gene>
<reference evidence="3 4" key="1">
    <citation type="journal article" date="2017" name="PLoS Biol.">
        <title>The sea cucumber genome provides insights into morphological evolution and visceral regeneration.</title>
        <authorList>
            <person name="Zhang X."/>
            <person name="Sun L."/>
            <person name="Yuan J."/>
            <person name="Sun Y."/>
            <person name="Gao Y."/>
            <person name="Zhang L."/>
            <person name="Li S."/>
            <person name="Dai H."/>
            <person name="Hamel J.F."/>
            <person name="Liu C."/>
            <person name="Yu Y."/>
            <person name="Liu S."/>
            <person name="Lin W."/>
            <person name="Guo K."/>
            <person name="Jin S."/>
            <person name="Xu P."/>
            <person name="Storey K.B."/>
            <person name="Huan P."/>
            <person name="Zhang T."/>
            <person name="Zhou Y."/>
            <person name="Zhang J."/>
            <person name="Lin C."/>
            <person name="Li X."/>
            <person name="Xing L."/>
            <person name="Huo D."/>
            <person name="Sun M."/>
            <person name="Wang L."/>
            <person name="Mercier A."/>
            <person name="Li F."/>
            <person name="Yang H."/>
            <person name="Xiang J."/>
        </authorList>
    </citation>
    <scope>NUCLEOTIDE SEQUENCE [LARGE SCALE GENOMIC DNA]</scope>
    <source>
        <strain evidence="3">Shaxun</strain>
        <tissue evidence="3">Muscle</tissue>
    </source>
</reference>
<dbReference type="OrthoDB" id="16988at2759"/>
<organism evidence="3 4">
    <name type="scientific">Stichopus japonicus</name>
    <name type="common">Sea cucumber</name>
    <dbReference type="NCBI Taxonomy" id="307972"/>
    <lineage>
        <taxon>Eukaryota</taxon>
        <taxon>Metazoa</taxon>
        <taxon>Echinodermata</taxon>
        <taxon>Eleutherozoa</taxon>
        <taxon>Echinozoa</taxon>
        <taxon>Holothuroidea</taxon>
        <taxon>Aspidochirotacea</taxon>
        <taxon>Aspidochirotida</taxon>
        <taxon>Stichopodidae</taxon>
        <taxon>Apostichopus</taxon>
    </lineage>
</organism>
<keyword evidence="2" id="KW-1015">Disulfide bond</keyword>
<dbReference type="GO" id="GO:0008467">
    <property type="term" value="F:[heparan sulfate]-glucosamine 3-sulfotransferase activity"/>
    <property type="evidence" value="ECO:0007669"/>
    <property type="project" value="TreeGrafter"/>
</dbReference>